<proteinExistence type="predicted"/>
<dbReference type="AlphaFoldDB" id="A0A7S7LUA2"/>
<keyword evidence="2" id="KW-1185">Reference proteome</keyword>
<dbReference type="EMBL" id="CP054492">
    <property type="protein sequence ID" value="QOY51457.1"/>
    <property type="molecule type" value="Genomic_DNA"/>
</dbReference>
<evidence type="ECO:0000313" key="2">
    <source>
        <dbReference type="Proteomes" id="UP000593994"/>
    </source>
</evidence>
<reference evidence="1 2" key="1">
    <citation type="submission" date="2020-05" db="EMBL/GenBank/DDBJ databases">
        <title>Sulfurimonas marisnigri, sp. nov., and Sulfurimonas baltica, sp. nov., manganese oxide reducing chemolithoautotrophs of the class Epsilonproteobacteria isolated from the pelagic redoxclines of the Black and Baltic Seas and emended description of the genus Sulfurimonas.</title>
        <authorList>
            <person name="Henkel J.V."/>
            <person name="Laudan C."/>
            <person name="Werner J."/>
            <person name="Neu T."/>
            <person name="Plewe S."/>
            <person name="Sproer C."/>
            <person name="Bunk B."/>
            <person name="Schulz-Vogt H.N."/>
        </authorList>
    </citation>
    <scope>NUCLEOTIDE SEQUENCE [LARGE SCALE GENOMIC DNA]</scope>
    <source>
        <strain evidence="1 2">GD2</strain>
    </source>
</reference>
<gene>
    <name evidence="1" type="ORF">HUE88_10060</name>
</gene>
<accession>A0A7S7LUA2</accession>
<evidence type="ECO:0000313" key="1">
    <source>
        <dbReference type="EMBL" id="QOY51457.1"/>
    </source>
</evidence>
<dbReference type="KEGG" id="sbal:HUE88_10060"/>
<dbReference type="Proteomes" id="UP000593994">
    <property type="component" value="Chromosome"/>
</dbReference>
<protein>
    <submittedName>
        <fullName evidence="1">Uncharacterized protein</fullName>
    </submittedName>
</protein>
<name>A0A7S7LUA2_9BACT</name>
<organism evidence="1 2">
    <name type="scientific">Candidatus Sulfurimonas baltica</name>
    <dbReference type="NCBI Taxonomy" id="2740404"/>
    <lineage>
        <taxon>Bacteria</taxon>
        <taxon>Pseudomonadati</taxon>
        <taxon>Campylobacterota</taxon>
        <taxon>Epsilonproteobacteria</taxon>
        <taxon>Campylobacterales</taxon>
        <taxon>Sulfurimonadaceae</taxon>
        <taxon>Sulfurimonas</taxon>
    </lineage>
</organism>
<dbReference type="RefSeq" id="WP_194368654.1">
    <property type="nucleotide sequence ID" value="NZ_CP054492.1"/>
</dbReference>
<sequence>MSSALDRLKNLTNKISSYETARKDNLKILENLYKEIGIDEKVEEFSELFNFKAVNLSGASLLVENLGEIKNGKYLQILAIGYDKDAVVKSKNVSLGYFGKAENVDVELKDKIVEFILRFRFEKSFMTLEHYHTMLLPLKKHNG</sequence>